<evidence type="ECO:0000313" key="2">
    <source>
        <dbReference type="Proteomes" id="UP000050509"/>
    </source>
</evidence>
<name>A0A0P9CZA7_9CHLR</name>
<organism evidence="1 2">
    <name type="scientific">Kouleothrix aurantiaca</name>
    <dbReference type="NCBI Taxonomy" id="186479"/>
    <lineage>
        <taxon>Bacteria</taxon>
        <taxon>Bacillati</taxon>
        <taxon>Chloroflexota</taxon>
        <taxon>Chloroflexia</taxon>
        <taxon>Chloroflexales</taxon>
        <taxon>Roseiflexineae</taxon>
        <taxon>Roseiflexaceae</taxon>
        <taxon>Kouleothrix</taxon>
    </lineage>
</organism>
<sequence length="140" mass="15007">MPRGVLSRAESVALLRRQRDDLPNDSADLGAIAGELGDLPLALHLASSFLARYRHAITPADYLVQIRAANILQHPSLCGAGISPTGHQPHVTRTLMVSYERLDAANGVDVLALALLPACTPFPPSTRQKHRRTCLLAASS</sequence>
<evidence type="ECO:0000313" key="1">
    <source>
        <dbReference type="EMBL" id="KPV51850.1"/>
    </source>
</evidence>
<dbReference type="EMBL" id="LJCR01000752">
    <property type="protein sequence ID" value="KPV51850.1"/>
    <property type="molecule type" value="Genomic_DNA"/>
</dbReference>
<accession>A0A0P9CZA7</accession>
<gene>
    <name evidence="1" type="ORF">SE17_18890</name>
</gene>
<keyword evidence="2" id="KW-1185">Reference proteome</keyword>
<dbReference type="AlphaFoldDB" id="A0A0P9CZA7"/>
<proteinExistence type="predicted"/>
<reference evidence="1 2" key="1">
    <citation type="submission" date="2015-09" db="EMBL/GenBank/DDBJ databases">
        <title>Draft genome sequence of Kouleothrix aurantiaca JCM 19913.</title>
        <authorList>
            <person name="Hemp J."/>
        </authorList>
    </citation>
    <scope>NUCLEOTIDE SEQUENCE [LARGE SCALE GENOMIC DNA]</scope>
    <source>
        <strain evidence="1 2">COM-B</strain>
    </source>
</reference>
<dbReference type="Proteomes" id="UP000050509">
    <property type="component" value="Unassembled WGS sequence"/>
</dbReference>
<protein>
    <submittedName>
        <fullName evidence="1">Uncharacterized protein</fullName>
    </submittedName>
</protein>
<comment type="caution">
    <text evidence="1">The sequence shown here is derived from an EMBL/GenBank/DDBJ whole genome shotgun (WGS) entry which is preliminary data.</text>
</comment>